<keyword evidence="1" id="KW-0812">Transmembrane</keyword>
<gene>
    <name evidence="2" type="ORF">GCM10023257_17990</name>
</gene>
<evidence type="ECO:0000256" key="1">
    <source>
        <dbReference type="SAM" id="Phobius"/>
    </source>
</evidence>
<feature type="transmembrane region" description="Helical" evidence="1">
    <location>
        <begin position="40"/>
        <end position="61"/>
    </location>
</feature>
<comment type="caution">
    <text evidence="2">The sequence shown here is derived from an EMBL/GenBank/DDBJ whole genome shotgun (WGS) entry which is preliminary data.</text>
</comment>
<dbReference type="RefSeq" id="WP_226025182.1">
    <property type="nucleotide sequence ID" value="NZ_BAABIV010000006.1"/>
</dbReference>
<dbReference type="EMBL" id="BAABIV010000006">
    <property type="protein sequence ID" value="GAA4980179.1"/>
    <property type="molecule type" value="Genomic_DNA"/>
</dbReference>
<reference evidence="3" key="1">
    <citation type="journal article" date="2019" name="Int. J. Syst. Evol. Microbiol.">
        <title>The Global Catalogue of Microorganisms (GCM) 10K type strain sequencing project: providing services to taxonomists for standard genome sequencing and annotation.</title>
        <authorList>
            <consortium name="The Broad Institute Genomics Platform"/>
            <consortium name="The Broad Institute Genome Sequencing Center for Infectious Disease"/>
            <person name="Wu L."/>
            <person name="Ma J."/>
        </authorList>
    </citation>
    <scope>NUCLEOTIDE SEQUENCE [LARGE SCALE GENOMIC DNA]</scope>
    <source>
        <strain evidence="3">JCM 17657</strain>
    </source>
</reference>
<protein>
    <recommendedName>
        <fullName evidence="4">Integral membrane protein</fullName>
    </recommendedName>
</protein>
<evidence type="ECO:0000313" key="3">
    <source>
        <dbReference type="Proteomes" id="UP001500610"/>
    </source>
</evidence>
<evidence type="ECO:0008006" key="4">
    <source>
        <dbReference type="Google" id="ProtNLM"/>
    </source>
</evidence>
<keyword evidence="3" id="KW-1185">Reference proteome</keyword>
<feature type="transmembrane region" description="Helical" evidence="1">
    <location>
        <begin position="12"/>
        <end position="34"/>
    </location>
</feature>
<keyword evidence="1" id="KW-1133">Transmembrane helix</keyword>
<name>A0ABP9HW08_9ACTN</name>
<accession>A0ABP9HW08</accession>
<organism evidence="2 3">
    <name type="scientific">Streptomyces hyderabadensis</name>
    <dbReference type="NCBI Taxonomy" id="598549"/>
    <lineage>
        <taxon>Bacteria</taxon>
        <taxon>Bacillati</taxon>
        <taxon>Actinomycetota</taxon>
        <taxon>Actinomycetes</taxon>
        <taxon>Kitasatosporales</taxon>
        <taxon>Streptomycetaceae</taxon>
        <taxon>Streptomyces</taxon>
    </lineage>
</organism>
<proteinExistence type="predicted"/>
<evidence type="ECO:0000313" key="2">
    <source>
        <dbReference type="EMBL" id="GAA4980179.1"/>
    </source>
</evidence>
<feature type="transmembrane region" description="Helical" evidence="1">
    <location>
        <begin position="191"/>
        <end position="209"/>
    </location>
</feature>
<sequence>MTLLRNSLRRLLVPECWVTALLIGGALVAVVRGLGDGPRWLLPVGLTVSACALGLLGRVAAPNTMVTGAPTGRRALAPALVVSSCVVNKHTGRPALDRRDASSVAEMELVVVGDEGVPYRVTVQHPLDVRGLLHGDAVVVAYSTKRPWLVELADDPPRALRERAEGLVAEGAVHRSLPVSRYPGAGLPDGVLLPLAGLVVAAVLLVLLGV</sequence>
<dbReference type="Proteomes" id="UP001500610">
    <property type="component" value="Unassembled WGS sequence"/>
</dbReference>
<keyword evidence="1" id="KW-0472">Membrane</keyword>